<evidence type="ECO:0000259" key="4">
    <source>
        <dbReference type="PROSITE" id="PS50853"/>
    </source>
</evidence>
<sequence length="1904" mass="192920">MKRRVAGGALGSLLVAGVVAGAVLSPGYAAVEPSLDGSSVWIANSGGGVIGLANTANSTIERIVRVGSADEAHQAASGTVIVDRDASTVRVVLEDAAQAGPAVPIEAGAEVGVRGDRIVITSPATGDVWRTSTGALAEGAVLDDPVVALGRGGVAVLTDDALLAASPGLGRVLRVDAAGEIVSSDRAPVSPSAPELQLTALGEEWVLYDRGSGVLSTASWQTPLDDAGVQLQEPGPASASVVYGTDDALVRQQLGIPGASVLASGTGGDAARPVITDDCVFAAWDGGTAWRACDGAEPVVLQLEGIAGDASLRILQRGSATAAVDPGSGDAWAIDRDGSRITGWQLDTDEPQPQTPSEGETVEETVEAAPAAPVAEDDELGARAGGVTVLPVLLNDSDANGDPIVITEAEADRDDASVSITPDGRGIRLEAPESGTTRVTYGISDGTAGDSAVATVTIRAGNEPPQLVRPQQATLEAGGSLVLDALDGWVDPDGDALAVVAAEAEAPDRVTVRSDGRLEFRDGRAGAQREVRVTVTDGQSTATEPIALTVHAGTVPIEAQPVTAVTRVGQQLDLEPLLAARGGSGTLSLHNVVASGLPVSPDIAEGTIRVSPTEPGILRFTYVVTDGATTMEGPIVVRVLEGVDASSAPVTLPTRVAAPPISSIELDVDELAHDPSGGVVALTEAAAAGDGVRAEVIDAERLRLTLTGGLVGETAVDYTVTNGITSASGVLRVSESVAASVQPPIARDDTVSVRPGGLVEIPVLANDEHPDGLPIELEPRLVAAPEAGLLFVDDDRMRYVASDEPGSYTAAYAVRGPDGQTASAEVRITVADAAQTTNAAPVAPTVEARVVAGAGVDLPLPLSHADPNGDPVQLLGPSSAPALGFVTQSGRSTLRYQAGEYSPGTDEFRYRVVDDLGASAEGLVRVAVVEPGPALPPVLRADEAQMRPGSSLMVPVLVNDADPAGLPLSIVSVETVTPGSRAEVREGAVLVTAGADVTEVGVLVTVENTAGSTATSWLRIDVDPAAPPPAPDLEDVQVAIQSIADADAVMIDPLAHASVADGRTDVLEATLPMETPGVQLVDGTIEIAVADRTRFVPYTVARTDDPSAVGTAVIAVPGRDDALPQLRPGVAPLSVQSGETLEIDIDEVVDTVDGEGALITDASAVEATPTDGSNPVIDLKTLRFVPQPGYYGPASITFEVTDGDSVTDPDGRRGTIVLPIEVLPGDDVPLTVLGSFLQLEPGKERSIDLTRITRSPSPERLADATWSLVEGVPPGFQASIEGSTLTVRALDATPAGTAADLAIGVSDSAGGGEPGAVRLAVITSTKPLVAPVADAVTVQRGESAQVRPLANDGASNPFPDSPLRIGAIDTEGAAERGVDATLDGGTVTVRASGTAVIGPTIVQVQVLDGTGDPRRGVWSPITVTVQDVPDTPAPPVQAFDEHVDGVVTMTIEPPAANGSPITGYRIVGSGVDVACGAEPRCRLEGLPPGVDLRLRAIAVNALGPSDPSAPSEPVHADRRPDLVRGVTTSPAAEPGSVRISWQGVPQPQGGTPVEAYLVRITGNGADRIVRVGATERSAVVSDLAPGLAYSAEVAAANAAGVPDEGWRWPGAGVPFTAVGEPPRTTVLITGRTAGSVTASWSRVDSAGASGVAYAARIVPVADAGSASCESGGGGRPGGSTATSATLPVAEGSRVVVAVTADNGWHCSVSVSEPVFGKPAPIDPRSAGIAAQVRDDALDVQLTSAPSLASGMWLEARVRQSPQVAEPVWTRVAAGSWLTPTTTSFTYGRTASVDLRACAPSGAGSGSVCSDPTEVGSAVPLRLQASVERCRPLAPLVATPPANANPAAEAEVVASYLVGGRWTAEQPADEPVPAGATQVRATGVVTYLESGPHKDPAPTVAGCGL</sequence>
<dbReference type="Pfam" id="PF00041">
    <property type="entry name" value="fn3"/>
    <property type="match status" value="1"/>
</dbReference>
<dbReference type="STRING" id="684552.SAMN04489719_2343"/>
<evidence type="ECO:0000313" key="6">
    <source>
        <dbReference type="Proteomes" id="UP000199649"/>
    </source>
</evidence>
<dbReference type="PANTHER" id="PTHR13817">
    <property type="entry name" value="TITIN"/>
    <property type="match status" value="1"/>
</dbReference>
<evidence type="ECO:0000256" key="2">
    <source>
        <dbReference type="ARBA" id="ARBA00023295"/>
    </source>
</evidence>
<gene>
    <name evidence="5" type="ORF">SAMN04489719_2343</name>
</gene>
<name>A0A1H1SBN4_9MICO</name>
<dbReference type="RefSeq" id="WP_092667168.1">
    <property type="nucleotide sequence ID" value="NZ_LT629734.1"/>
</dbReference>
<dbReference type="Proteomes" id="UP000199649">
    <property type="component" value="Chromosome I"/>
</dbReference>
<reference evidence="6" key="1">
    <citation type="submission" date="2016-10" db="EMBL/GenBank/DDBJ databases">
        <authorList>
            <person name="Varghese N."/>
            <person name="Submissions S."/>
        </authorList>
    </citation>
    <scope>NUCLEOTIDE SEQUENCE [LARGE SCALE GENOMIC DNA]</scope>
    <source>
        <strain evidence="6">DSM 22965</strain>
    </source>
</reference>
<dbReference type="CDD" id="cd00063">
    <property type="entry name" value="FN3"/>
    <property type="match status" value="2"/>
</dbReference>
<evidence type="ECO:0000256" key="3">
    <source>
        <dbReference type="ARBA" id="ARBA00023326"/>
    </source>
</evidence>
<evidence type="ECO:0000256" key="1">
    <source>
        <dbReference type="ARBA" id="ARBA00022737"/>
    </source>
</evidence>
<keyword evidence="6" id="KW-1185">Reference proteome</keyword>
<dbReference type="SMART" id="SM00060">
    <property type="entry name" value="FN3"/>
    <property type="match status" value="3"/>
</dbReference>
<organism evidence="5 6">
    <name type="scientific">Agrococcus carbonis</name>
    <dbReference type="NCBI Taxonomy" id="684552"/>
    <lineage>
        <taxon>Bacteria</taxon>
        <taxon>Bacillati</taxon>
        <taxon>Actinomycetota</taxon>
        <taxon>Actinomycetes</taxon>
        <taxon>Micrococcales</taxon>
        <taxon>Microbacteriaceae</taxon>
        <taxon>Agrococcus</taxon>
    </lineage>
</organism>
<keyword evidence="2" id="KW-0326">Glycosidase</keyword>
<keyword evidence="2" id="KW-0378">Hydrolase</keyword>
<dbReference type="InterPro" id="IPR003961">
    <property type="entry name" value="FN3_dom"/>
</dbReference>
<evidence type="ECO:0000313" key="5">
    <source>
        <dbReference type="EMBL" id="SDS44759.1"/>
    </source>
</evidence>
<dbReference type="Pfam" id="PF17963">
    <property type="entry name" value="Big_9"/>
    <property type="match status" value="5"/>
</dbReference>
<dbReference type="GO" id="GO:0000272">
    <property type="term" value="P:polysaccharide catabolic process"/>
    <property type="evidence" value="ECO:0007669"/>
    <property type="project" value="UniProtKB-KW"/>
</dbReference>
<accession>A0A1H1SBN4</accession>
<dbReference type="GO" id="GO:0016798">
    <property type="term" value="F:hydrolase activity, acting on glycosyl bonds"/>
    <property type="evidence" value="ECO:0007669"/>
    <property type="project" value="UniProtKB-KW"/>
</dbReference>
<keyword evidence="3" id="KW-0624">Polysaccharide degradation</keyword>
<dbReference type="InterPro" id="IPR050964">
    <property type="entry name" value="Striated_Muscle_Regulatory"/>
</dbReference>
<protein>
    <submittedName>
        <fullName evidence="5">Fibronectin type III domain-containing protein</fullName>
    </submittedName>
</protein>
<keyword evidence="1" id="KW-0677">Repeat</keyword>
<keyword evidence="3" id="KW-0119">Carbohydrate metabolism</keyword>
<dbReference type="EMBL" id="LT629734">
    <property type="protein sequence ID" value="SDS44759.1"/>
    <property type="molecule type" value="Genomic_DNA"/>
</dbReference>
<dbReference type="SUPFAM" id="SSF49265">
    <property type="entry name" value="Fibronectin type III"/>
    <property type="match status" value="1"/>
</dbReference>
<dbReference type="PROSITE" id="PS50853">
    <property type="entry name" value="FN3"/>
    <property type="match status" value="2"/>
</dbReference>
<dbReference type="OrthoDB" id="5241356at2"/>
<dbReference type="PANTHER" id="PTHR13817:SF166">
    <property type="entry name" value="NEURONAL IGCAM-RELATED"/>
    <property type="match status" value="1"/>
</dbReference>
<feature type="domain" description="Fibronectin type-III" evidence="4">
    <location>
        <begin position="1519"/>
        <end position="1621"/>
    </location>
</feature>
<proteinExistence type="predicted"/>
<feature type="domain" description="Fibronectin type-III" evidence="4">
    <location>
        <begin position="1431"/>
        <end position="1518"/>
    </location>
</feature>
<dbReference type="InterPro" id="IPR013783">
    <property type="entry name" value="Ig-like_fold"/>
</dbReference>
<dbReference type="InterPro" id="IPR036116">
    <property type="entry name" value="FN3_sf"/>
</dbReference>
<dbReference type="Gene3D" id="2.60.40.10">
    <property type="entry name" value="Immunoglobulins"/>
    <property type="match status" value="2"/>
</dbReference>